<name>A0A6U2HZ95_HEMAN</name>
<evidence type="ECO:0000313" key="3">
    <source>
        <dbReference type="EMBL" id="CAD8945891.1"/>
    </source>
</evidence>
<dbReference type="AlphaFoldDB" id="A0A6U2HZ95"/>
<sequence length="349" mass="38245">MPFHQRPRGDGRGGVAPRYLGDGRGGHVDITHAQSAPSSVPGLDLSRVSSTEHRSSSPMSQHGVSRVSSWVTPRTRVCLDPISLKREKHGHGGGIGRLASGDIMVFDDPEREKVVSPLPDLKKKVRGMAIGLRTDGMAAMVPGLQVYPKKGMSPFKAGLMKEKTDNALAAIHNRLRVQNDFHNVIEQVVHKTKRLPKLYTNVVVRLNKPFLGYRAEGRVMYIGAVPEEGPGVWLGLALEKGVGMHDGMGYFKCTVSPGSQGPFYGVFVRGSQIEFCDRLTDNLHEEGVRLLPPQAKNLRSLKFWKDPFRLNEYPPLLKARPNAPVVPGLSVTNTNMAPDARGSGFHTAR</sequence>
<dbReference type="Gene3D" id="2.30.30.190">
    <property type="entry name" value="CAP Gly-rich-like domain"/>
    <property type="match status" value="1"/>
</dbReference>
<gene>
    <name evidence="3" type="ORF">HAND00432_LOCUS408</name>
</gene>
<feature type="domain" description="CAP-Gly" evidence="2">
    <location>
        <begin position="224"/>
        <end position="269"/>
    </location>
</feature>
<protein>
    <recommendedName>
        <fullName evidence="2">CAP-Gly domain-containing protein</fullName>
    </recommendedName>
</protein>
<dbReference type="Pfam" id="PF01302">
    <property type="entry name" value="CAP_GLY"/>
    <property type="match status" value="1"/>
</dbReference>
<evidence type="ECO:0000256" key="1">
    <source>
        <dbReference type="SAM" id="MobiDB-lite"/>
    </source>
</evidence>
<evidence type="ECO:0000259" key="2">
    <source>
        <dbReference type="PROSITE" id="PS50245"/>
    </source>
</evidence>
<reference evidence="3" key="1">
    <citation type="submission" date="2021-01" db="EMBL/GenBank/DDBJ databases">
        <authorList>
            <person name="Corre E."/>
            <person name="Pelletier E."/>
            <person name="Niang G."/>
            <person name="Scheremetjew M."/>
            <person name="Finn R."/>
            <person name="Kale V."/>
            <person name="Holt S."/>
            <person name="Cochrane G."/>
            <person name="Meng A."/>
            <person name="Brown T."/>
            <person name="Cohen L."/>
        </authorList>
    </citation>
    <scope>NUCLEOTIDE SEQUENCE</scope>
    <source>
        <strain evidence="3">CCMP644</strain>
    </source>
</reference>
<dbReference type="PROSITE" id="PS50245">
    <property type="entry name" value="CAP_GLY_2"/>
    <property type="match status" value="1"/>
</dbReference>
<feature type="region of interest" description="Disordered" evidence="1">
    <location>
        <begin position="1"/>
        <end position="68"/>
    </location>
</feature>
<feature type="compositionally biased region" description="Polar residues" evidence="1">
    <location>
        <begin position="58"/>
        <end position="68"/>
    </location>
</feature>
<dbReference type="InterPro" id="IPR000938">
    <property type="entry name" value="CAP-Gly_domain"/>
</dbReference>
<dbReference type="SMART" id="SM01052">
    <property type="entry name" value="CAP_GLY"/>
    <property type="match status" value="1"/>
</dbReference>
<dbReference type="EMBL" id="HBFX01000703">
    <property type="protein sequence ID" value="CAD8945891.1"/>
    <property type="molecule type" value="Transcribed_RNA"/>
</dbReference>
<accession>A0A6U2HZ95</accession>
<dbReference type="SUPFAM" id="SSF74924">
    <property type="entry name" value="Cap-Gly domain"/>
    <property type="match status" value="1"/>
</dbReference>
<organism evidence="3">
    <name type="scientific">Hemiselmis andersenii</name>
    <name type="common">Cryptophyte alga</name>
    <dbReference type="NCBI Taxonomy" id="464988"/>
    <lineage>
        <taxon>Eukaryota</taxon>
        <taxon>Cryptophyceae</taxon>
        <taxon>Cryptomonadales</taxon>
        <taxon>Hemiselmidaceae</taxon>
        <taxon>Hemiselmis</taxon>
    </lineage>
</organism>
<proteinExistence type="predicted"/>
<dbReference type="InterPro" id="IPR036859">
    <property type="entry name" value="CAP-Gly_dom_sf"/>
</dbReference>